<keyword evidence="2" id="KW-0479">Metal-binding</keyword>
<dbReference type="InterPro" id="IPR003347">
    <property type="entry name" value="JmjC_dom"/>
</dbReference>
<dbReference type="Pfam" id="PF02373">
    <property type="entry name" value="JmjC"/>
    <property type="match status" value="1"/>
</dbReference>
<dbReference type="GO" id="GO:0000785">
    <property type="term" value="C:chromatin"/>
    <property type="evidence" value="ECO:0007669"/>
    <property type="project" value="TreeGrafter"/>
</dbReference>
<dbReference type="PANTHER" id="PTHR12549:SF38">
    <property type="entry name" value="JMJC DOMAIN-CONTAINING HISTONE DEMETHYLASE 2, ISOFORM A"/>
    <property type="match status" value="1"/>
</dbReference>
<evidence type="ECO:0000313" key="6">
    <source>
        <dbReference type="EMBL" id="KAG5169683.1"/>
    </source>
</evidence>
<dbReference type="PROSITE" id="PS51184">
    <property type="entry name" value="JMJC"/>
    <property type="match status" value="1"/>
</dbReference>
<comment type="subcellular location">
    <subcellularLocation>
        <location evidence="1">Nucleus</location>
    </subcellularLocation>
</comment>
<feature type="compositionally biased region" description="Low complexity" evidence="4">
    <location>
        <begin position="21"/>
        <end position="40"/>
    </location>
</feature>
<feature type="domain" description="JmjC" evidence="5">
    <location>
        <begin position="780"/>
        <end position="996"/>
    </location>
</feature>
<evidence type="ECO:0000256" key="2">
    <source>
        <dbReference type="ARBA" id="ARBA00022723"/>
    </source>
</evidence>
<feature type="region of interest" description="Disordered" evidence="4">
    <location>
        <begin position="1030"/>
        <end position="1050"/>
    </location>
</feature>
<feature type="compositionally biased region" description="Polar residues" evidence="4">
    <location>
        <begin position="10"/>
        <end position="20"/>
    </location>
</feature>
<name>A0A8H8CLD7_PSICU</name>
<gene>
    <name evidence="6" type="ORF">JR316_006239</name>
</gene>
<feature type="compositionally biased region" description="Polar residues" evidence="4">
    <location>
        <begin position="138"/>
        <end position="153"/>
    </location>
</feature>
<feature type="region of interest" description="Disordered" evidence="4">
    <location>
        <begin position="104"/>
        <end position="189"/>
    </location>
</feature>
<dbReference type="GO" id="GO:0000118">
    <property type="term" value="C:histone deacetylase complex"/>
    <property type="evidence" value="ECO:0007669"/>
    <property type="project" value="TreeGrafter"/>
</dbReference>
<dbReference type="AlphaFoldDB" id="A0A8H8CLD7"/>
<dbReference type="GO" id="GO:0032454">
    <property type="term" value="F:histone H3K9 demethylase activity"/>
    <property type="evidence" value="ECO:0007669"/>
    <property type="project" value="InterPro"/>
</dbReference>
<evidence type="ECO:0000259" key="5">
    <source>
        <dbReference type="PROSITE" id="PS51184"/>
    </source>
</evidence>
<proteinExistence type="predicted"/>
<organism evidence="6">
    <name type="scientific">Psilocybe cubensis</name>
    <name type="common">Psychedelic mushroom</name>
    <name type="synonym">Stropharia cubensis</name>
    <dbReference type="NCBI Taxonomy" id="181762"/>
    <lineage>
        <taxon>Eukaryota</taxon>
        <taxon>Fungi</taxon>
        <taxon>Dikarya</taxon>
        <taxon>Basidiomycota</taxon>
        <taxon>Agaricomycotina</taxon>
        <taxon>Agaricomycetes</taxon>
        <taxon>Agaricomycetidae</taxon>
        <taxon>Agaricales</taxon>
        <taxon>Agaricineae</taxon>
        <taxon>Strophariaceae</taxon>
        <taxon>Psilocybe</taxon>
    </lineage>
</organism>
<dbReference type="InterPro" id="IPR045109">
    <property type="entry name" value="LSDs-like"/>
</dbReference>
<feature type="compositionally biased region" description="Polar residues" evidence="4">
    <location>
        <begin position="1040"/>
        <end position="1050"/>
    </location>
</feature>
<dbReference type="GO" id="GO:0003712">
    <property type="term" value="F:transcription coregulator activity"/>
    <property type="evidence" value="ECO:0007669"/>
    <property type="project" value="TreeGrafter"/>
</dbReference>
<feature type="region of interest" description="Disordered" evidence="4">
    <location>
        <begin position="576"/>
        <end position="645"/>
    </location>
</feature>
<feature type="compositionally biased region" description="Low complexity" evidence="4">
    <location>
        <begin position="291"/>
        <end position="304"/>
    </location>
</feature>
<dbReference type="PANTHER" id="PTHR12549">
    <property type="entry name" value="JMJC DOMAIN-CONTAINING HISTONE DEMETHYLATION PROTEIN"/>
    <property type="match status" value="1"/>
</dbReference>
<accession>A0A8H8CLD7</accession>
<feature type="compositionally biased region" description="Polar residues" evidence="4">
    <location>
        <begin position="325"/>
        <end position="341"/>
    </location>
</feature>
<feature type="compositionally biased region" description="Polar residues" evidence="4">
    <location>
        <begin position="168"/>
        <end position="180"/>
    </location>
</feature>
<evidence type="ECO:0000256" key="4">
    <source>
        <dbReference type="SAM" id="MobiDB-lite"/>
    </source>
</evidence>
<dbReference type="SMART" id="SM00558">
    <property type="entry name" value="JmjC"/>
    <property type="match status" value="1"/>
</dbReference>
<feature type="compositionally biased region" description="Polar residues" evidence="4">
    <location>
        <begin position="207"/>
        <end position="260"/>
    </location>
</feature>
<keyword evidence="3" id="KW-0539">Nucleus</keyword>
<dbReference type="GO" id="GO:0006357">
    <property type="term" value="P:regulation of transcription by RNA polymerase II"/>
    <property type="evidence" value="ECO:0007669"/>
    <property type="project" value="TreeGrafter"/>
</dbReference>
<dbReference type="GO" id="GO:0031490">
    <property type="term" value="F:chromatin DNA binding"/>
    <property type="evidence" value="ECO:0007669"/>
    <property type="project" value="TreeGrafter"/>
</dbReference>
<feature type="compositionally biased region" description="Polar residues" evidence="4">
    <location>
        <begin position="624"/>
        <end position="645"/>
    </location>
</feature>
<protein>
    <recommendedName>
        <fullName evidence="5">JmjC domain-containing protein</fullName>
    </recommendedName>
</protein>
<dbReference type="Gene3D" id="2.60.120.650">
    <property type="entry name" value="Cupin"/>
    <property type="match status" value="1"/>
</dbReference>
<reference evidence="6" key="1">
    <citation type="submission" date="2021-02" db="EMBL/GenBank/DDBJ databases">
        <title>Psilocybe cubensis genome.</title>
        <authorList>
            <person name="Mckernan K.J."/>
            <person name="Crawford S."/>
            <person name="Trippe A."/>
            <person name="Kane L.T."/>
            <person name="Mclaughlin S."/>
        </authorList>
    </citation>
    <scope>NUCLEOTIDE SEQUENCE [LARGE SCALE GENOMIC DNA]</scope>
    <source>
        <strain evidence="6">MGC-MH-2018</strain>
    </source>
</reference>
<feature type="compositionally biased region" description="Basic and acidic residues" evidence="4">
    <location>
        <begin position="1030"/>
        <end position="1039"/>
    </location>
</feature>
<dbReference type="GO" id="GO:0046872">
    <property type="term" value="F:metal ion binding"/>
    <property type="evidence" value="ECO:0007669"/>
    <property type="project" value="UniProtKB-KW"/>
</dbReference>
<feature type="region of interest" description="Disordered" evidence="4">
    <location>
        <begin position="1"/>
        <end position="54"/>
    </location>
</feature>
<comment type="caution">
    <text evidence="6">The sequence shown here is derived from an EMBL/GenBank/DDBJ whole genome shotgun (WGS) entry which is preliminary data.</text>
</comment>
<dbReference type="EMBL" id="JAFIQS010000005">
    <property type="protein sequence ID" value="KAG5169683.1"/>
    <property type="molecule type" value="Genomic_DNA"/>
</dbReference>
<feature type="region of interest" description="Disordered" evidence="4">
    <location>
        <begin position="204"/>
        <end position="311"/>
    </location>
</feature>
<evidence type="ECO:0000256" key="1">
    <source>
        <dbReference type="ARBA" id="ARBA00004123"/>
    </source>
</evidence>
<feature type="compositionally biased region" description="Polar residues" evidence="4">
    <location>
        <begin position="41"/>
        <end position="54"/>
    </location>
</feature>
<dbReference type="SUPFAM" id="SSF51197">
    <property type="entry name" value="Clavaminate synthase-like"/>
    <property type="match status" value="1"/>
</dbReference>
<evidence type="ECO:0000256" key="3">
    <source>
        <dbReference type="ARBA" id="ARBA00023242"/>
    </source>
</evidence>
<sequence length="1050" mass="116496">MNGLQDPTKKTSITSLLNPQNASALHSSPLNNSNSPSINHGPTQTPSAFYDSPYTTSPVYNLRAANWDPTSESSQQKSVSSGVQYHHEYPQQSHSAMAAVAHPQSNGYSYPLNPPTTARTRVGHSNGYPAEQPDWQPRPQSHQPSGSHVSYGQAQRDERPTLTAEYPMSNQESFTPNNVPSEIPAPNPVWQSTERASVRIAAKGTLQEPSQVANNHGYNQSGSGYDQQNLYTHPTEYNSHLQPPTSIPSSASPQISTVEPSGSSSSSSKRRLPDSEATPAPKAKRAKPKVKSTGSESSTPGPSKRGYNAKKRSEAAIISAQNADAFQKAQQGGSDIRQSQGAGDLPGTLTTADGSQYIPELQFARCMSNRYKKEDFPRCVSCTRRWAGDTCRFQGIRYFLRDSQRKLCGVSFNEVGHSATPMEFPSKWNKPLKIEQITRIKLSIAKALFPILVAEQDHLSVSVIVRRPRESDVRATCDTCMTSLFSETFMCRICGREVCNECYQQVRELTEQPTQATPSELTALVMKREKHAHSNPFFLACTKRIEHGVSEFIRVTRFSNDELQKSINEMQKILTQDKEKTQASPVPAGRPGTSGLAISNMADSVQPTERHSSTHPVPIHPTAASVSSSPDHSFTQPSNVSPTVPSQITTYAERDYSAKDFPDPLTSPIYDDYTPPNVSSRISDIPIFRAQIIPAHLYDNLPDIRHSQVDGPIPMFSCLWRKGLPLLVKNALPRFKLPWTPQSFIERYGDKDCLVVECQSDIVKKVTIKDFFGWFGKYGGRTECWKLKDWPPTAEFKAAFPDLYEDFSNAVPVPDYVRRDGPKMYNSMASSQEPGSKGSTRLHMDMADALNIMLHAEACEDGTEGYAVWDLYRAEDSDLIRGFLKKRFGQPSANGAIGQSGANSKSAGDKSVASVMIGLDPIHNQQFYLDVELRKALFDECGVKSIRIYQRPGDGVFIPAGCAHQVANMSDCMKIAIDFVSPENIDRCEKLTKEFREQNQSKVWKEDVLQLRTMMWFAWQSCCIKEEEIHNAEPKDRPTDTTSSNPTHGG</sequence>
<feature type="region of interest" description="Disordered" evidence="4">
    <location>
        <begin position="325"/>
        <end position="353"/>
    </location>
</feature>